<dbReference type="SMART" id="SM00901">
    <property type="entry name" value="FRG"/>
    <property type="match status" value="1"/>
</dbReference>
<protein>
    <submittedName>
        <fullName evidence="2">FRG domain-containing protein</fullName>
    </submittedName>
</protein>
<feature type="domain" description="FRG" evidence="1">
    <location>
        <begin position="34"/>
        <end position="157"/>
    </location>
</feature>
<dbReference type="AlphaFoldDB" id="A0A6B1DRI2"/>
<evidence type="ECO:0000259" key="1">
    <source>
        <dbReference type="SMART" id="SM00901"/>
    </source>
</evidence>
<dbReference type="Pfam" id="PF08867">
    <property type="entry name" value="FRG"/>
    <property type="match status" value="1"/>
</dbReference>
<evidence type="ECO:0000313" key="2">
    <source>
        <dbReference type="EMBL" id="MYD89332.1"/>
    </source>
</evidence>
<dbReference type="InterPro" id="IPR014966">
    <property type="entry name" value="FRG-dom"/>
</dbReference>
<sequence>MTDTNSATELNRPTWQQTWFDLQCKAIELMDGAPERTVVFRGETDYKPNRTIKPRLVRQLEADGENLDGISDLGQYLDDKEMELRWKVSHHLSSPKDRYDRKLEIEQISHSGKAVDTLKVLMQHYDIPTTLIDFTYDLNVALYFACYMHLDQDGLSDCSGLWKNPKMASSVTTP</sequence>
<comment type="caution">
    <text evidence="2">The sequence shown here is derived from an EMBL/GenBank/DDBJ whole genome shotgun (WGS) entry which is preliminary data.</text>
</comment>
<name>A0A6B1DRI2_9CHLR</name>
<proteinExistence type="predicted"/>
<organism evidence="2">
    <name type="scientific">Caldilineaceae bacterium SB0662_bin_9</name>
    <dbReference type="NCBI Taxonomy" id="2605258"/>
    <lineage>
        <taxon>Bacteria</taxon>
        <taxon>Bacillati</taxon>
        <taxon>Chloroflexota</taxon>
        <taxon>Caldilineae</taxon>
        <taxon>Caldilineales</taxon>
        <taxon>Caldilineaceae</taxon>
    </lineage>
</organism>
<gene>
    <name evidence="2" type="ORF">F4Y08_03185</name>
</gene>
<accession>A0A6B1DRI2</accession>
<reference evidence="2" key="1">
    <citation type="submission" date="2019-09" db="EMBL/GenBank/DDBJ databases">
        <title>Characterisation of the sponge microbiome using genome-centric metagenomics.</title>
        <authorList>
            <person name="Engelberts J.P."/>
            <person name="Robbins S.J."/>
            <person name="De Goeij J.M."/>
            <person name="Aranda M."/>
            <person name="Bell S.C."/>
            <person name="Webster N.S."/>
        </authorList>
    </citation>
    <scope>NUCLEOTIDE SEQUENCE</scope>
    <source>
        <strain evidence="2">SB0662_bin_9</strain>
    </source>
</reference>
<dbReference type="EMBL" id="VXPY01000015">
    <property type="protein sequence ID" value="MYD89332.1"/>
    <property type="molecule type" value="Genomic_DNA"/>
</dbReference>